<sequence>GYHPSLHPDYQQLGGAMLNGGAVMSSSVDYHQLGRHTQNQHPSLDWSTDYHGNGLGRDKYGFEKRPLMWIRSGPQQRNSSLVETSLVETLRRWRFSDVERPACRST</sequence>
<dbReference type="Proteomes" id="UP001219934">
    <property type="component" value="Unassembled WGS sequence"/>
</dbReference>
<gene>
    <name evidence="1" type="ORF">JOQ06_001735</name>
</gene>
<dbReference type="EMBL" id="JAPTMU010000010">
    <property type="protein sequence ID" value="KAJ4937154.1"/>
    <property type="molecule type" value="Genomic_DNA"/>
</dbReference>
<reference evidence="1" key="1">
    <citation type="submission" date="2022-11" db="EMBL/GenBank/DDBJ databases">
        <title>Chromosome-level genome of Pogonophryne albipinna.</title>
        <authorList>
            <person name="Jo E."/>
        </authorList>
    </citation>
    <scope>NUCLEOTIDE SEQUENCE</scope>
    <source>
        <strain evidence="1">SGF0006</strain>
        <tissue evidence="1">Muscle</tissue>
    </source>
</reference>
<proteinExistence type="predicted"/>
<comment type="caution">
    <text evidence="1">The sequence shown here is derived from an EMBL/GenBank/DDBJ whole genome shotgun (WGS) entry which is preliminary data.</text>
</comment>
<dbReference type="AlphaFoldDB" id="A0AAD6B5Z0"/>
<accession>A0AAD6B5Z0</accession>
<evidence type="ECO:0000313" key="2">
    <source>
        <dbReference type="Proteomes" id="UP001219934"/>
    </source>
</evidence>
<name>A0AAD6B5Z0_9TELE</name>
<protein>
    <submittedName>
        <fullName evidence="1">Uncharacterized protein</fullName>
    </submittedName>
</protein>
<keyword evidence="2" id="KW-1185">Reference proteome</keyword>
<evidence type="ECO:0000313" key="1">
    <source>
        <dbReference type="EMBL" id="KAJ4937154.1"/>
    </source>
</evidence>
<organism evidence="1 2">
    <name type="scientific">Pogonophryne albipinna</name>
    <dbReference type="NCBI Taxonomy" id="1090488"/>
    <lineage>
        <taxon>Eukaryota</taxon>
        <taxon>Metazoa</taxon>
        <taxon>Chordata</taxon>
        <taxon>Craniata</taxon>
        <taxon>Vertebrata</taxon>
        <taxon>Euteleostomi</taxon>
        <taxon>Actinopterygii</taxon>
        <taxon>Neopterygii</taxon>
        <taxon>Teleostei</taxon>
        <taxon>Neoteleostei</taxon>
        <taxon>Acanthomorphata</taxon>
        <taxon>Eupercaria</taxon>
        <taxon>Perciformes</taxon>
        <taxon>Notothenioidei</taxon>
        <taxon>Pogonophryne</taxon>
    </lineage>
</organism>
<feature type="non-terminal residue" evidence="1">
    <location>
        <position position="1"/>
    </location>
</feature>